<protein>
    <submittedName>
        <fullName evidence="2">Uncharacterized protein</fullName>
    </submittedName>
</protein>
<proteinExistence type="predicted"/>
<dbReference type="AlphaFoldDB" id="A0A640L0B1"/>
<name>A0A640L0B1_LEITA</name>
<dbReference type="EMBL" id="BLBS01000057">
    <property type="protein sequence ID" value="GET93237.1"/>
    <property type="molecule type" value="Genomic_DNA"/>
</dbReference>
<feature type="compositionally biased region" description="Basic residues" evidence="1">
    <location>
        <begin position="99"/>
        <end position="109"/>
    </location>
</feature>
<evidence type="ECO:0000256" key="1">
    <source>
        <dbReference type="SAM" id="MobiDB-lite"/>
    </source>
</evidence>
<sequence>MKACSNRSCTSATPFSNDAVLISYAVPDACPLAHITFSFLLYMLVGPRRPKASLAAFRGLPTSSPHSSSRYSYRSHGATNVSMSSLAVAAFRSRDKSRTGRGRSSKRQQLRNDTSNDQGGDSLPFTKAAITLSPQTPEMPAATSDAASAHSRAPQQSKGVPRHQQKSPRTTSSRSHQSKKTSPAPRARRGGPSALPSDHRHASASRVRGGPVVPSSALRHSLTSSRSVRSISEEIALNRLQRAVRWFLMHRYLQRTVPVASVSASMPADAAPLFESRFLHCLRAEARRIERAEQLHKRTAARVIQKAFRRFAQMRKIQQRHLSIYRRVLPRSIFDPIRAAELEASLCSIQASLRMFASIRLAEARRATILQQTTATVLDQGCQTSSNCTVPIRQIHDQELREVLCRHETVERRDLLRRHFVFLVCCHQAFFNDPRMWDAGVAIRRIPLYTHQGLLSVDSVRMICDTTTPSLTSGTVDSVALRGDAAAEDKQTSVSPLPQQSLPFSANLTVHGCIKDWDSPTQPGPSLLEAAGSGWLAGKEGDSGYFDIDAAVRLAEHRFLLSADEWRLLKELKSLPVSPASLLFSSGAGGLVGTEVGALAAPPSQLHTAPDDAAGKESCSLNYAKAFASTLTFLRRPRIVDPSVRSTVQHLHDIRNSPLKMQQELRMHGYLFAAQVAPLLRLGLHHQELARGDADLSCFTTTPGMKAWRPLVAGRVACAATELRQCLIGAVYDSGSASESVLPVALEEQKISLKAAARAAYQTPSQMDASTSKLPLLRSTPTAALLREGFSNPATEELHHASANTTRRVGGADSAYGASYTASRQSSLICTAFAAEWKRRLASCADEVGPYWCEFLSSRRVGALVTTAGRKDKMPGEADAVYASGASVPSVPLPMRVRRGLESHLVRSAPSYLLQDFMPSLMRRHEHSGAAPSTRDAPTGSVVAAVERAGISRLSSVTTSTGTNVHSGKWWDAVERLLLCEYTNRKELLANEAAQRSSIDVLRLMAHASAGESVAEA</sequence>
<evidence type="ECO:0000313" key="3">
    <source>
        <dbReference type="Proteomes" id="UP000419144"/>
    </source>
</evidence>
<accession>A0A640L0B1</accession>
<organism evidence="2 3">
    <name type="scientific">Leishmania tarentolae</name>
    <name type="common">Sauroleishmania tarentolae</name>
    <dbReference type="NCBI Taxonomy" id="5689"/>
    <lineage>
        <taxon>Eukaryota</taxon>
        <taxon>Discoba</taxon>
        <taxon>Euglenozoa</taxon>
        <taxon>Kinetoplastea</taxon>
        <taxon>Metakinetoplastina</taxon>
        <taxon>Trypanosomatida</taxon>
        <taxon>Trypanosomatidae</taxon>
        <taxon>Leishmaniinae</taxon>
        <taxon>Leishmania</taxon>
        <taxon>lizard Leishmania</taxon>
    </lineage>
</organism>
<evidence type="ECO:0000313" key="2">
    <source>
        <dbReference type="EMBL" id="GET93237.1"/>
    </source>
</evidence>
<comment type="caution">
    <text evidence="2">The sequence shown here is derived from an EMBL/GenBank/DDBJ whole genome shotgun (WGS) entry which is preliminary data.</text>
</comment>
<dbReference type="OrthoDB" id="273572at2759"/>
<gene>
    <name evidence="2" type="ORF">LtaPh_3616700</name>
</gene>
<keyword evidence="3" id="KW-1185">Reference proteome</keyword>
<dbReference type="Proteomes" id="UP000419144">
    <property type="component" value="Unassembled WGS sequence"/>
</dbReference>
<feature type="region of interest" description="Disordered" evidence="1">
    <location>
        <begin position="91"/>
        <end position="225"/>
    </location>
</feature>
<reference evidence="2" key="1">
    <citation type="submission" date="2019-11" db="EMBL/GenBank/DDBJ databases">
        <title>Leishmania tarentolae CDS.</title>
        <authorList>
            <person name="Goto Y."/>
            <person name="Yamagishi J."/>
        </authorList>
    </citation>
    <scope>NUCLEOTIDE SEQUENCE [LARGE SCALE GENOMIC DNA]</scope>
    <source>
        <strain evidence="2">Parrot Tar II</strain>
    </source>
</reference>
<dbReference type="VEuPathDB" id="TriTrypDB:LtaPh_3616700"/>